<comment type="caution">
    <text evidence="4">The sequence shown here is derived from an EMBL/GenBank/DDBJ whole genome shotgun (WGS) entry which is preliminary data.</text>
</comment>
<accession>A0ABW4J9G4</accession>
<dbReference type="Pfam" id="PF06030">
    <property type="entry name" value="WxLIP_PGBD"/>
    <property type="match status" value="1"/>
</dbReference>
<keyword evidence="1" id="KW-0472">Membrane</keyword>
<dbReference type="RefSeq" id="WP_164507026.1">
    <property type="nucleotide sequence ID" value="NZ_JBHTOP010000022.1"/>
</dbReference>
<dbReference type="Proteomes" id="UP001597267">
    <property type="component" value="Unassembled WGS sequence"/>
</dbReference>
<evidence type="ECO:0000259" key="2">
    <source>
        <dbReference type="Pfam" id="PF06030"/>
    </source>
</evidence>
<keyword evidence="1" id="KW-0812">Transmembrane</keyword>
<reference evidence="5" key="1">
    <citation type="journal article" date="2019" name="Int. J. Syst. Evol. Microbiol.">
        <title>The Global Catalogue of Microorganisms (GCM) 10K type strain sequencing project: providing services to taxonomists for standard genome sequencing and annotation.</title>
        <authorList>
            <consortium name="The Broad Institute Genomics Platform"/>
            <consortium name="The Broad Institute Genome Sequencing Center for Infectious Disease"/>
            <person name="Wu L."/>
            <person name="Ma J."/>
        </authorList>
    </citation>
    <scope>NUCLEOTIDE SEQUENCE [LARGE SCALE GENOMIC DNA]</scope>
    <source>
        <strain evidence="5">CCM 8896</strain>
    </source>
</reference>
<organism evidence="4 5">
    <name type="scientific">Agrilactobacillus yilanensis</name>
    <dbReference type="NCBI Taxonomy" id="2485997"/>
    <lineage>
        <taxon>Bacteria</taxon>
        <taxon>Bacillati</taxon>
        <taxon>Bacillota</taxon>
        <taxon>Bacilli</taxon>
        <taxon>Lactobacillales</taxon>
        <taxon>Lactobacillaceae</taxon>
        <taxon>Agrilactobacillus</taxon>
    </lineage>
</organism>
<gene>
    <name evidence="4" type="ORF">ACFQ5M_06980</name>
</gene>
<dbReference type="InterPro" id="IPR010317">
    <property type="entry name" value="WxLIP_PGBD"/>
</dbReference>
<dbReference type="InterPro" id="IPR021759">
    <property type="entry name" value="WxLIP_HBD"/>
</dbReference>
<proteinExistence type="predicted"/>
<protein>
    <submittedName>
        <fullName evidence="4">WxL protein peptidoglycan domain-containing protein</fullName>
    </submittedName>
</protein>
<sequence>MKRYFWLISGLMLLLVGYFGQPKQVQADISDISATPMIEDNDVTDRFQLIVQPNETRNITISFTNYSDAAQTIMVQPTNASTSASGKIQYTTIIKPGQNNLKYAFANMSEAKKITLKAQSTKDVTFKIKIPSGRFKGLILGGYNIYQTAQKNNPNRSQVAIPVYITETNKAVGGVLILKNINAAATNGQPHLYANLSNNQPGLMKNIDVHMVIERKGLAEFFHLGLKAMTADQHYNTVAPNSTVPIGFNQKQTPIKAGTYVVNGTATSGKTKWKFSGKYHISKAQAAKVNKQSTNLIYDKTWIFLLVIGGVVLLIILLVVLIRVQGRKNRN</sequence>
<dbReference type="Pfam" id="PF11797">
    <property type="entry name" value="WxLIP_HBD"/>
    <property type="match status" value="1"/>
</dbReference>
<keyword evidence="5" id="KW-1185">Reference proteome</keyword>
<evidence type="ECO:0000259" key="3">
    <source>
        <dbReference type="Pfam" id="PF11797"/>
    </source>
</evidence>
<dbReference type="EMBL" id="JBHTOP010000022">
    <property type="protein sequence ID" value="MFD1671830.1"/>
    <property type="molecule type" value="Genomic_DNA"/>
</dbReference>
<name>A0ABW4J9G4_9LACO</name>
<feature type="domain" description="WxL Interacting Protein peptidoglycan binding" evidence="2">
    <location>
        <begin position="35"/>
        <end position="145"/>
    </location>
</feature>
<evidence type="ECO:0000313" key="5">
    <source>
        <dbReference type="Proteomes" id="UP001597267"/>
    </source>
</evidence>
<feature type="domain" description="WxL Interacting Protein host binding" evidence="3">
    <location>
        <begin position="155"/>
        <end position="291"/>
    </location>
</feature>
<evidence type="ECO:0000256" key="1">
    <source>
        <dbReference type="SAM" id="Phobius"/>
    </source>
</evidence>
<evidence type="ECO:0000313" key="4">
    <source>
        <dbReference type="EMBL" id="MFD1671830.1"/>
    </source>
</evidence>
<keyword evidence="1" id="KW-1133">Transmembrane helix</keyword>
<feature type="transmembrane region" description="Helical" evidence="1">
    <location>
        <begin position="302"/>
        <end position="322"/>
    </location>
</feature>